<dbReference type="EMBL" id="BMAT01007478">
    <property type="protein sequence ID" value="GFR65043.1"/>
    <property type="molecule type" value="Genomic_DNA"/>
</dbReference>
<dbReference type="GO" id="GO:0003676">
    <property type="term" value="F:nucleic acid binding"/>
    <property type="evidence" value="ECO:0007669"/>
    <property type="project" value="InterPro"/>
</dbReference>
<feature type="domain" description="RNase H type-1" evidence="1">
    <location>
        <begin position="324"/>
        <end position="378"/>
    </location>
</feature>
<evidence type="ECO:0000313" key="3">
    <source>
        <dbReference type="Proteomes" id="UP000762676"/>
    </source>
</evidence>
<organism evidence="2 3">
    <name type="scientific">Elysia marginata</name>
    <dbReference type="NCBI Taxonomy" id="1093978"/>
    <lineage>
        <taxon>Eukaryota</taxon>
        <taxon>Metazoa</taxon>
        <taxon>Spiralia</taxon>
        <taxon>Lophotrochozoa</taxon>
        <taxon>Mollusca</taxon>
        <taxon>Gastropoda</taxon>
        <taxon>Heterobranchia</taxon>
        <taxon>Euthyneura</taxon>
        <taxon>Panpulmonata</taxon>
        <taxon>Sacoglossa</taxon>
        <taxon>Placobranchoidea</taxon>
        <taxon>Plakobranchidae</taxon>
        <taxon>Elysia</taxon>
    </lineage>
</organism>
<name>A0AAV4EX70_9GAST</name>
<accession>A0AAV4EX70</accession>
<evidence type="ECO:0000259" key="1">
    <source>
        <dbReference type="PROSITE" id="PS50879"/>
    </source>
</evidence>
<sequence>MVNRRLYWLLENRGLLCEKQSGFRSASRTEDQLFIICQKIQDGFQDGTLTTAIFVDLQQAYDRVWRKGLLLKIQRLGIKGNLYSPKVTKQNLNIRLLDQQLKKEEHPSYLGVQLDPRLNLKKHAANLKRKTMKRLSLNKRLASTSWGSDMDTLRSLYLGYVRSVLDYNLCLQASSSKTVQSEIDRVQNHALRFICGGMRSTPTAACEIHARIEPLGLRREKATLEMYERAQRMNPLHPAKLLVEDWKKKDRIPYPTIMHHITTLQERCHLSNDRKPICRVPKIPPNKEMKSPEVITHLINQDTNKKTDPALLKLEAEITILTYPPDWIHIYTDGTAFKGTVNAGYGVYACFPDGTSKEIYGACGETCSNYEAETIGIQ</sequence>
<dbReference type="PANTHER" id="PTHR36688:SF1">
    <property type="entry name" value="ENDONUCLEASE_EXONUCLEASE_PHOSPHATASE DOMAIN-CONTAINING PROTEIN"/>
    <property type="match status" value="1"/>
</dbReference>
<dbReference type="InterPro" id="IPR002156">
    <property type="entry name" value="RNaseH_domain"/>
</dbReference>
<gene>
    <name evidence="2" type="ORF">ElyMa_003646000</name>
</gene>
<proteinExistence type="predicted"/>
<dbReference type="InterPro" id="IPR052560">
    <property type="entry name" value="RdDP_mobile_element"/>
</dbReference>
<dbReference type="PANTHER" id="PTHR36688">
    <property type="entry name" value="ENDO/EXONUCLEASE/PHOSPHATASE DOMAIN-CONTAINING PROTEIN"/>
    <property type="match status" value="1"/>
</dbReference>
<dbReference type="GO" id="GO:0004523">
    <property type="term" value="F:RNA-DNA hybrid ribonuclease activity"/>
    <property type="evidence" value="ECO:0007669"/>
    <property type="project" value="InterPro"/>
</dbReference>
<dbReference type="Proteomes" id="UP000762676">
    <property type="component" value="Unassembled WGS sequence"/>
</dbReference>
<protein>
    <submittedName>
        <fullName evidence="2">Ribonuclease H1</fullName>
    </submittedName>
</protein>
<keyword evidence="3" id="KW-1185">Reference proteome</keyword>
<comment type="caution">
    <text evidence="2">The sequence shown here is derived from an EMBL/GenBank/DDBJ whole genome shotgun (WGS) entry which is preliminary data.</text>
</comment>
<evidence type="ECO:0000313" key="2">
    <source>
        <dbReference type="EMBL" id="GFR65043.1"/>
    </source>
</evidence>
<reference evidence="2 3" key="1">
    <citation type="journal article" date="2021" name="Elife">
        <title>Chloroplast acquisition without the gene transfer in kleptoplastic sea slugs, Plakobranchus ocellatus.</title>
        <authorList>
            <person name="Maeda T."/>
            <person name="Takahashi S."/>
            <person name="Yoshida T."/>
            <person name="Shimamura S."/>
            <person name="Takaki Y."/>
            <person name="Nagai Y."/>
            <person name="Toyoda A."/>
            <person name="Suzuki Y."/>
            <person name="Arimoto A."/>
            <person name="Ishii H."/>
            <person name="Satoh N."/>
            <person name="Nishiyama T."/>
            <person name="Hasebe M."/>
            <person name="Maruyama T."/>
            <person name="Minagawa J."/>
            <person name="Obokata J."/>
            <person name="Shigenobu S."/>
        </authorList>
    </citation>
    <scope>NUCLEOTIDE SEQUENCE [LARGE SCALE GENOMIC DNA]</scope>
</reference>
<dbReference type="PROSITE" id="PS50879">
    <property type="entry name" value="RNASE_H_1"/>
    <property type="match status" value="1"/>
</dbReference>
<dbReference type="AlphaFoldDB" id="A0AAV4EX70"/>